<evidence type="ECO:0000313" key="3">
    <source>
        <dbReference type="Proteomes" id="UP001229421"/>
    </source>
</evidence>
<dbReference type="EMBL" id="JAUHHV010000005">
    <property type="protein sequence ID" value="KAK1425727.1"/>
    <property type="molecule type" value="Genomic_DNA"/>
</dbReference>
<dbReference type="AlphaFoldDB" id="A0AAD8KSV4"/>
<comment type="caution">
    <text evidence="2">The sequence shown here is derived from an EMBL/GenBank/DDBJ whole genome shotgun (WGS) entry which is preliminary data.</text>
</comment>
<gene>
    <name evidence="2" type="ORF">QVD17_21082</name>
</gene>
<protein>
    <submittedName>
        <fullName evidence="2">Uncharacterized protein</fullName>
    </submittedName>
</protein>
<accession>A0AAD8KSV4</accession>
<dbReference type="Proteomes" id="UP001229421">
    <property type="component" value="Unassembled WGS sequence"/>
</dbReference>
<evidence type="ECO:0000256" key="1">
    <source>
        <dbReference type="SAM" id="MobiDB-lite"/>
    </source>
</evidence>
<proteinExistence type="predicted"/>
<name>A0AAD8KSV4_TARER</name>
<reference evidence="2" key="1">
    <citation type="journal article" date="2023" name="bioRxiv">
        <title>Improved chromosome-level genome assembly for marigold (Tagetes erecta).</title>
        <authorList>
            <person name="Jiang F."/>
            <person name="Yuan L."/>
            <person name="Wang S."/>
            <person name="Wang H."/>
            <person name="Xu D."/>
            <person name="Wang A."/>
            <person name="Fan W."/>
        </authorList>
    </citation>
    <scope>NUCLEOTIDE SEQUENCE</scope>
    <source>
        <strain evidence="2">WSJ</strain>
        <tissue evidence="2">Leaf</tissue>
    </source>
</reference>
<organism evidence="2 3">
    <name type="scientific">Tagetes erecta</name>
    <name type="common">African marigold</name>
    <dbReference type="NCBI Taxonomy" id="13708"/>
    <lineage>
        <taxon>Eukaryota</taxon>
        <taxon>Viridiplantae</taxon>
        <taxon>Streptophyta</taxon>
        <taxon>Embryophyta</taxon>
        <taxon>Tracheophyta</taxon>
        <taxon>Spermatophyta</taxon>
        <taxon>Magnoliopsida</taxon>
        <taxon>eudicotyledons</taxon>
        <taxon>Gunneridae</taxon>
        <taxon>Pentapetalae</taxon>
        <taxon>asterids</taxon>
        <taxon>campanulids</taxon>
        <taxon>Asterales</taxon>
        <taxon>Asteraceae</taxon>
        <taxon>Asteroideae</taxon>
        <taxon>Heliantheae alliance</taxon>
        <taxon>Tageteae</taxon>
        <taxon>Tagetes</taxon>
    </lineage>
</organism>
<sequence>MPPAKPKPLKLVRQSKDEISLDEEDVNANVDEEDAHVTPNIDIFDPRCWDGLGQNMINMLVKNGPKRDLTIVNGPVDKRGRRSILGFTNVNFRADNGDGSLIGSGGWSEDDEDYDGGVG</sequence>
<feature type="compositionally biased region" description="Acidic residues" evidence="1">
    <location>
        <begin position="108"/>
        <end position="119"/>
    </location>
</feature>
<feature type="region of interest" description="Disordered" evidence="1">
    <location>
        <begin position="95"/>
        <end position="119"/>
    </location>
</feature>
<keyword evidence="3" id="KW-1185">Reference proteome</keyword>
<evidence type="ECO:0000313" key="2">
    <source>
        <dbReference type="EMBL" id="KAK1425727.1"/>
    </source>
</evidence>